<evidence type="ECO:0008006" key="3">
    <source>
        <dbReference type="Google" id="ProtNLM"/>
    </source>
</evidence>
<evidence type="ECO:0000313" key="1">
    <source>
        <dbReference type="EMBL" id="MFC7126826.1"/>
    </source>
</evidence>
<proteinExistence type="predicted"/>
<evidence type="ECO:0000313" key="2">
    <source>
        <dbReference type="Proteomes" id="UP001596414"/>
    </source>
</evidence>
<dbReference type="Proteomes" id="UP001596414">
    <property type="component" value="Unassembled WGS sequence"/>
</dbReference>
<gene>
    <name evidence="1" type="ORF">ACFQJ7_12455</name>
</gene>
<comment type="caution">
    <text evidence="1">The sequence shown here is derived from an EMBL/GenBank/DDBJ whole genome shotgun (WGS) entry which is preliminary data.</text>
</comment>
<sequence length="176" mass="19408">MAQFKTFEDGVEVKGETVLAFINGTPMERTARQMLAENGIEDPQPEEWYLQQSYLDAFAEVADSVGENTVNRIGKKIPEDADWPPGIDSVVGGLESVNEAYQMNHRGGEIGSYDAEAIDETTVQITCNNPYPCVFDRGLLKATAEQFVDRGVARVDEVGDSCRNEGGTDCVYEVTW</sequence>
<dbReference type="AlphaFoldDB" id="A0ABD5X6T7"/>
<dbReference type="EMBL" id="JBHSZQ010000047">
    <property type="protein sequence ID" value="MFC7126826.1"/>
    <property type="molecule type" value="Genomic_DNA"/>
</dbReference>
<organism evidence="1 2">
    <name type="scientific">Halovenus rubra</name>
    <dbReference type="NCBI Taxonomy" id="869890"/>
    <lineage>
        <taxon>Archaea</taxon>
        <taxon>Methanobacteriati</taxon>
        <taxon>Methanobacteriota</taxon>
        <taxon>Stenosarchaea group</taxon>
        <taxon>Halobacteria</taxon>
        <taxon>Halobacteriales</taxon>
        <taxon>Haloarculaceae</taxon>
        <taxon>Halovenus</taxon>
    </lineage>
</organism>
<dbReference type="RefSeq" id="WP_267637337.1">
    <property type="nucleotide sequence ID" value="NZ_JAODIY010000009.1"/>
</dbReference>
<accession>A0ABD5X6T7</accession>
<name>A0ABD5X6T7_9EURY</name>
<protein>
    <recommendedName>
        <fullName evidence="3">4-vinyl reductase 4VR domain-containing protein</fullName>
    </recommendedName>
</protein>
<reference evidence="1 2" key="1">
    <citation type="journal article" date="2014" name="Int. J. Syst. Evol. Microbiol.">
        <title>Complete genome sequence of Corynebacterium casei LMG S-19264T (=DSM 44701T), isolated from a smear-ripened cheese.</title>
        <authorList>
            <consortium name="US DOE Joint Genome Institute (JGI-PGF)"/>
            <person name="Walter F."/>
            <person name="Albersmeier A."/>
            <person name="Kalinowski J."/>
            <person name="Ruckert C."/>
        </authorList>
    </citation>
    <scope>NUCLEOTIDE SEQUENCE [LARGE SCALE GENOMIC DNA]</scope>
    <source>
        <strain evidence="1 2">CGMCC 4.7215</strain>
    </source>
</reference>